<dbReference type="OrthoDB" id="8073at2157"/>
<feature type="domain" description="Cyclophilin TM1367-like" evidence="1">
    <location>
        <begin position="16"/>
        <end position="122"/>
    </location>
</feature>
<dbReference type="Gene3D" id="2.40.100.20">
    <property type="match status" value="1"/>
</dbReference>
<dbReference type="EMBL" id="CP011097">
    <property type="protein sequence ID" value="AJZ75273.1"/>
    <property type="molecule type" value="Genomic_DNA"/>
</dbReference>
<dbReference type="RefSeq" id="WP_048187750.1">
    <property type="nucleotide sequence ID" value="NZ_CP011097.1"/>
</dbReference>
<dbReference type="STRING" id="1603555.SU86_001470"/>
<organism evidence="2 3">
    <name type="scientific">Candidatus Nitrosotenuis cloacae</name>
    <dbReference type="NCBI Taxonomy" id="1603555"/>
    <lineage>
        <taxon>Archaea</taxon>
        <taxon>Nitrososphaerota</taxon>
        <taxon>Candidatus Nitrosotenuis</taxon>
    </lineage>
</organism>
<protein>
    <recommendedName>
        <fullName evidence="1">Cyclophilin TM1367-like domain-containing protein</fullName>
    </recommendedName>
</protein>
<evidence type="ECO:0000313" key="3">
    <source>
        <dbReference type="Proteomes" id="UP000266745"/>
    </source>
</evidence>
<keyword evidence="3" id="KW-1185">Reference proteome</keyword>
<dbReference type="Pfam" id="PF04126">
    <property type="entry name" value="Cyclophil_like"/>
    <property type="match status" value="1"/>
</dbReference>
<evidence type="ECO:0000313" key="2">
    <source>
        <dbReference type="EMBL" id="AJZ75273.1"/>
    </source>
</evidence>
<name>A0A3G1B5H5_9ARCH</name>
<gene>
    <name evidence="2" type="ORF">SU86_001470</name>
</gene>
<dbReference type="GeneID" id="24875049"/>
<evidence type="ECO:0000259" key="1">
    <source>
        <dbReference type="Pfam" id="PF04126"/>
    </source>
</evidence>
<accession>A0A3G1B5H5</accession>
<dbReference type="AlphaFoldDB" id="A0A3G1B5H5"/>
<reference evidence="2 3" key="1">
    <citation type="journal article" date="2016" name="Sci. Rep.">
        <title>A novel ammonia-oxidizing archaeon from wastewater treatment plant: Its enrichment, physiological and genomic characteristics.</title>
        <authorList>
            <person name="Li Y."/>
            <person name="Ding K."/>
            <person name="Wen X."/>
            <person name="Zhang B."/>
            <person name="Shen B."/>
            <person name="Yang Y."/>
        </authorList>
    </citation>
    <scope>NUCLEOTIDE SEQUENCE [LARGE SCALE GENOMIC DNA]</scope>
    <source>
        <strain evidence="2 3">SAT1</strain>
    </source>
</reference>
<sequence length="128" mass="13802">MSAGSVSSSTMILEIKGKSKMSCELKRHLSPKTVGIILRSIPLDGNAHLMGQNIVYFETKVNSGVERQKKEFKKGDIAFTPVGSSICLFVADVITSKPMTPIGKILTNVDSLKDVKSGDVISLYQLTG</sequence>
<dbReference type="InterPro" id="IPR029000">
    <property type="entry name" value="Cyclophilin-like_dom_sf"/>
</dbReference>
<dbReference type="Proteomes" id="UP000266745">
    <property type="component" value="Chromosome"/>
</dbReference>
<dbReference type="InterPro" id="IPR025658">
    <property type="entry name" value="Cyclophilin_TM1367"/>
</dbReference>
<dbReference type="SUPFAM" id="SSF50891">
    <property type="entry name" value="Cyclophilin-like"/>
    <property type="match status" value="1"/>
</dbReference>
<proteinExistence type="predicted"/>
<dbReference type="KEGG" id="tah:SU86_001470"/>